<dbReference type="KEGG" id="bsto:C0V70_04640"/>
<dbReference type="InterPro" id="IPR002763">
    <property type="entry name" value="DUF72"/>
</dbReference>
<protein>
    <submittedName>
        <fullName evidence="1">DUF72 domain-containing protein</fullName>
    </submittedName>
</protein>
<dbReference type="PANTHER" id="PTHR30348">
    <property type="entry name" value="UNCHARACTERIZED PROTEIN YECE"/>
    <property type="match status" value="1"/>
</dbReference>
<evidence type="ECO:0000313" key="2">
    <source>
        <dbReference type="Proteomes" id="UP000235584"/>
    </source>
</evidence>
<name>A0A2K9NPI0_BACTC</name>
<evidence type="ECO:0000313" key="1">
    <source>
        <dbReference type="EMBL" id="AUN97408.1"/>
    </source>
</evidence>
<dbReference type="OrthoDB" id="5292090at2"/>
<accession>A0A2K9NPI0</accession>
<dbReference type="Gene3D" id="3.20.20.410">
    <property type="entry name" value="Protein of unknown function UPF0759"/>
    <property type="match status" value="1"/>
</dbReference>
<dbReference type="EMBL" id="CP025704">
    <property type="protein sequence ID" value="AUN97408.1"/>
    <property type="molecule type" value="Genomic_DNA"/>
</dbReference>
<dbReference type="Pfam" id="PF01904">
    <property type="entry name" value="DUF72"/>
    <property type="match status" value="1"/>
</dbReference>
<organism evidence="1 2">
    <name type="scientific">Bacteriovorax stolpii</name>
    <name type="common">Bdellovibrio stolpii</name>
    <dbReference type="NCBI Taxonomy" id="960"/>
    <lineage>
        <taxon>Bacteria</taxon>
        <taxon>Pseudomonadati</taxon>
        <taxon>Bdellovibrionota</taxon>
        <taxon>Bacteriovoracia</taxon>
        <taxon>Bacteriovoracales</taxon>
        <taxon>Bacteriovoracaceae</taxon>
        <taxon>Bacteriovorax</taxon>
    </lineage>
</organism>
<gene>
    <name evidence="1" type="ORF">C0V70_04640</name>
</gene>
<keyword evidence="2" id="KW-1185">Reference proteome</keyword>
<sequence>MLIMMYVGTAAWNIPKIAEGSFLKEGTALERYANRLNAVEINTSFYRDHKPETYQDWARITPDHFRFSVKINQRFTHKSDLIIDREDLMASLMVIKELGKKLGPLLLQFPAGQSFHTDRMEKFYAAMRAVHEGPIVLEARNSTWLFRDAIKLMKKYRISKVTADPEKCPGEFENEIEYYRLHGSPEMYSSDYSPVYLDNLLEEMKTFTSDVWCIFDNTTFGYATLNALAVYQKGEVYESYQRIHDGGHTDVHAVDQH</sequence>
<reference evidence="1 2" key="1">
    <citation type="submission" date="2018-01" db="EMBL/GenBank/DDBJ databases">
        <title>Complete genome sequence of Bacteriovorax stolpii DSM12778.</title>
        <authorList>
            <person name="Tang B."/>
            <person name="Chang J."/>
        </authorList>
    </citation>
    <scope>NUCLEOTIDE SEQUENCE [LARGE SCALE GENOMIC DNA]</scope>
    <source>
        <strain evidence="1 2">DSM 12778</strain>
    </source>
</reference>
<proteinExistence type="predicted"/>
<dbReference type="AlphaFoldDB" id="A0A2K9NPI0"/>
<dbReference type="SUPFAM" id="SSF117396">
    <property type="entry name" value="TM1631-like"/>
    <property type="match status" value="1"/>
</dbReference>
<dbReference type="PANTHER" id="PTHR30348:SF14">
    <property type="entry name" value="BLR8050 PROTEIN"/>
    <property type="match status" value="1"/>
</dbReference>
<dbReference type="InterPro" id="IPR036520">
    <property type="entry name" value="UPF0759_sf"/>
</dbReference>
<dbReference type="Proteomes" id="UP000235584">
    <property type="component" value="Chromosome"/>
</dbReference>
<dbReference type="RefSeq" id="WP_102242703.1">
    <property type="nucleotide sequence ID" value="NZ_CP025704.1"/>
</dbReference>